<dbReference type="Gene3D" id="1.25.40.10">
    <property type="entry name" value="Tetratricopeptide repeat domain"/>
    <property type="match status" value="1"/>
</dbReference>
<dbReference type="PRINTS" id="PR01021">
    <property type="entry name" value="OMPADOMAIN"/>
</dbReference>
<dbReference type="InterPro" id="IPR036737">
    <property type="entry name" value="OmpA-like_sf"/>
</dbReference>
<dbReference type="InterPro" id="IPR011659">
    <property type="entry name" value="WD40"/>
</dbReference>
<evidence type="ECO:0000313" key="8">
    <source>
        <dbReference type="Proteomes" id="UP000268007"/>
    </source>
</evidence>
<dbReference type="CDD" id="cd07185">
    <property type="entry name" value="OmpA_C-like"/>
    <property type="match status" value="1"/>
</dbReference>
<dbReference type="GO" id="GO:0009279">
    <property type="term" value="C:cell outer membrane"/>
    <property type="evidence" value="ECO:0007669"/>
    <property type="project" value="UniProtKB-SubCell"/>
</dbReference>
<gene>
    <name evidence="7" type="ORF">BDD43_4775</name>
</gene>
<evidence type="ECO:0000256" key="1">
    <source>
        <dbReference type="ARBA" id="ARBA00004442"/>
    </source>
</evidence>
<dbReference type="Pfam" id="PF00691">
    <property type="entry name" value="OmpA"/>
    <property type="match status" value="1"/>
</dbReference>
<dbReference type="PANTHER" id="PTHR30329:SF21">
    <property type="entry name" value="LIPOPROTEIN YIAD-RELATED"/>
    <property type="match status" value="1"/>
</dbReference>
<organism evidence="7 8">
    <name type="scientific">Mucilaginibacter gracilis</name>
    <dbReference type="NCBI Taxonomy" id="423350"/>
    <lineage>
        <taxon>Bacteria</taxon>
        <taxon>Pseudomonadati</taxon>
        <taxon>Bacteroidota</taxon>
        <taxon>Sphingobacteriia</taxon>
        <taxon>Sphingobacteriales</taxon>
        <taxon>Sphingobacteriaceae</taxon>
        <taxon>Mucilaginibacter</taxon>
    </lineage>
</organism>
<dbReference type="EMBL" id="RBKU01000001">
    <property type="protein sequence ID" value="RKR84533.1"/>
    <property type="molecule type" value="Genomic_DNA"/>
</dbReference>
<dbReference type="SUPFAM" id="SSF48452">
    <property type="entry name" value="TPR-like"/>
    <property type="match status" value="1"/>
</dbReference>
<keyword evidence="3" id="KW-0998">Cell outer membrane</keyword>
<keyword evidence="5" id="KW-0732">Signal</keyword>
<keyword evidence="8" id="KW-1185">Reference proteome</keyword>
<evidence type="ECO:0000259" key="6">
    <source>
        <dbReference type="PROSITE" id="PS51123"/>
    </source>
</evidence>
<dbReference type="InterPro" id="IPR011990">
    <property type="entry name" value="TPR-like_helical_dom_sf"/>
</dbReference>
<sequence length="572" mass="63457">MKKASLTVILITLIIGYANAQEQLSVKQQADILYNRFEYFKSLSYYLKLASGNKNDVKLLERIADCYLNINRYNDAEEWYAKVVAKPRASKTAHCHYADVLLRNQKFELAKQQYRLALPSDTATLNLKLGNCDSAALWMKQTTRYAVNAVKGLNSAASDWGATYAGNTALIFTSDRDAQYPETDNRTGNNFFKLYQSATGNGQAKQMAFTDMYGYELANSYHLGPIALNSSADTAYITVTTEEDLRKLPIDPSAQKGQRVVTRRLQLLAAAKNKGKWTVFNSFKYNKIQLYSVGNACLSSDGKVLYFASDMPGGQGKTDIWYCEKQRDGSWGTPTNCGKTINTNEEDNFPFVAANGTLYYASKGLPGMGGYDIYSATGAKNQWSTPQNLKYPINSTSDDFYCITRDGLSGYLSSNREGGQGNDDIYSFTAIADTLPAKPILAVTPPPIAPAPPQEGFVLQTIYYDLDKATIRPDAAMKLNQLVAILTQHPNIKIELASYTDSRASYSYNQALSERRAKAALYYLSQHGILANRIKTSAYGKTHLVNNCAIPAQCTEAEHQLNRRTEFKVAGQ</sequence>
<dbReference type="RefSeq" id="WP_121200221.1">
    <property type="nucleotide sequence ID" value="NZ_RBKU01000001.1"/>
</dbReference>
<evidence type="ECO:0000256" key="4">
    <source>
        <dbReference type="PROSITE-ProRule" id="PRU00473"/>
    </source>
</evidence>
<feature type="domain" description="OmpA-like" evidence="6">
    <location>
        <begin position="455"/>
        <end position="572"/>
    </location>
</feature>
<evidence type="ECO:0000313" key="7">
    <source>
        <dbReference type="EMBL" id="RKR84533.1"/>
    </source>
</evidence>
<dbReference type="PANTHER" id="PTHR30329">
    <property type="entry name" value="STATOR ELEMENT OF FLAGELLAR MOTOR COMPLEX"/>
    <property type="match status" value="1"/>
</dbReference>
<dbReference type="InterPro" id="IPR006664">
    <property type="entry name" value="OMP_bac"/>
</dbReference>
<dbReference type="SUPFAM" id="SSF103088">
    <property type="entry name" value="OmpA-like"/>
    <property type="match status" value="1"/>
</dbReference>
<feature type="signal peptide" evidence="5">
    <location>
        <begin position="1"/>
        <end position="20"/>
    </location>
</feature>
<evidence type="ECO:0000256" key="3">
    <source>
        <dbReference type="ARBA" id="ARBA00023237"/>
    </source>
</evidence>
<comment type="caution">
    <text evidence="7">The sequence shown here is derived from an EMBL/GenBank/DDBJ whole genome shotgun (WGS) entry which is preliminary data.</text>
</comment>
<name>A0A495J712_9SPHI</name>
<dbReference type="SUPFAM" id="SSF82171">
    <property type="entry name" value="DPP6 N-terminal domain-like"/>
    <property type="match status" value="1"/>
</dbReference>
<proteinExistence type="predicted"/>
<dbReference type="Gene3D" id="3.30.1330.60">
    <property type="entry name" value="OmpA-like domain"/>
    <property type="match status" value="1"/>
</dbReference>
<dbReference type="Proteomes" id="UP000268007">
    <property type="component" value="Unassembled WGS sequence"/>
</dbReference>
<evidence type="ECO:0000256" key="5">
    <source>
        <dbReference type="SAM" id="SignalP"/>
    </source>
</evidence>
<dbReference type="InterPro" id="IPR006665">
    <property type="entry name" value="OmpA-like"/>
</dbReference>
<dbReference type="Pfam" id="PF07676">
    <property type="entry name" value="PD40"/>
    <property type="match status" value="2"/>
</dbReference>
<accession>A0A495J712</accession>
<dbReference type="OrthoDB" id="9809364at2"/>
<dbReference type="InterPro" id="IPR050330">
    <property type="entry name" value="Bact_OuterMem_StrucFunc"/>
</dbReference>
<dbReference type="PROSITE" id="PS51123">
    <property type="entry name" value="OMPA_2"/>
    <property type="match status" value="1"/>
</dbReference>
<protein>
    <submittedName>
        <fullName evidence="7">Outer membrane protein OmpA-like peptidoglycan-associated protein</fullName>
    </submittedName>
</protein>
<feature type="chain" id="PRO_5019799045" evidence="5">
    <location>
        <begin position="21"/>
        <end position="572"/>
    </location>
</feature>
<reference evidence="7 8" key="1">
    <citation type="submission" date="2018-10" db="EMBL/GenBank/DDBJ databases">
        <title>Genomic Encyclopedia of Archaeal and Bacterial Type Strains, Phase II (KMG-II): from individual species to whole genera.</title>
        <authorList>
            <person name="Goeker M."/>
        </authorList>
    </citation>
    <scope>NUCLEOTIDE SEQUENCE [LARGE SCALE GENOMIC DNA]</scope>
    <source>
        <strain evidence="7 8">DSM 18602</strain>
    </source>
</reference>
<comment type="subcellular location">
    <subcellularLocation>
        <location evidence="1">Cell outer membrane</location>
    </subcellularLocation>
</comment>
<keyword evidence="2 4" id="KW-0472">Membrane</keyword>
<dbReference type="AlphaFoldDB" id="A0A495J712"/>
<evidence type="ECO:0000256" key="2">
    <source>
        <dbReference type="ARBA" id="ARBA00023136"/>
    </source>
</evidence>